<feature type="compositionally biased region" description="Polar residues" evidence="16">
    <location>
        <begin position="554"/>
        <end position="564"/>
    </location>
</feature>
<keyword evidence="12" id="KW-0779">Telomere</keyword>
<feature type="compositionally biased region" description="Low complexity" evidence="16">
    <location>
        <begin position="490"/>
        <end position="525"/>
    </location>
</feature>
<feature type="domain" description="CUE" evidence="17">
    <location>
        <begin position="66"/>
        <end position="100"/>
    </location>
</feature>
<dbReference type="STRING" id="1664694.A0A0N1P0Y8"/>
<evidence type="ECO:0000256" key="2">
    <source>
        <dbReference type="ARBA" id="ARBA00004496"/>
    </source>
</evidence>
<dbReference type="OrthoDB" id="5396806at2759"/>
<evidence type="ECO:0000256" key="10">
    <source>
        <dbReference type="ARBA" id="ARBA00022786"/>
    </source>
</evidence>
<dbReference type="AlphaFoldDB" id="A0A0N1P0Y8"/>
<protein>
    <recommendedName>
        <fullName evidence="5">RNA polymerase II degradation factor 1</fullName>
    </recommendedName>
</protein>
<comment type="subcellular location">
    <subcellularLocation>
        <location evidence="3">Chromosome</location>
        <location evidence="3">Telomere</location>
    </subcellularLocation>
    <subcellularLocation>
        <location evidence="2">Cytoplasm</location>
    </subcellularLocation>
    <subcellularLocation>
        <location evidence="1">Nucleus</location>
    </subcellularLocation>
</comment>
<dbReference type="GO" id="GO:0003677">
    <property type="term" value="F:DNA binding"/>
    <property type="evidence" value="ECO:0007669"/>
    <property type="project" value="UniProtKB-KW"/>
</dbReference>
<dbReference type="GO" id="GO:0006281">
    <property type="term" value="P:DNA repair"/>
    <property type="evidence" value="ECO:0007669"/>
    <property type="project" value="UniProtKB-KW"/>
</dbReference>
<dbReference type="VEuPathDB" id="FungiDB:AB675_1974"/>
<keyword evidence="14" id="KW-0234">DNA repair</keyword>
<feature type="compositionally biased region" description="Low complexity" evidence="16">
    <location>
        <begin position="428"/>
        <end position="455"/>
    </location>
</feature>
<evidence type="ECO:0000256" key="4">
    <source>
        <dbReference type="ARBA" id="ARBA00005491"/>
    </source>
</evidence>
<keyword evidence="15" id="KW-0539">Nucleus</keyword>
<dbReference type="CDD" id="cd14368">
    <property type="entry name" value="CUE_DEF1_like"/>
    <property type="match status" value="1"/>
</dbReference>
<feature type="compositionally biased region" description="Basic and acidic residues" evidence="16">
    <location>
        <begin position="106"/>
        <end position="116"/>
    </location>
</feature>
<feature type="compositionally biased region" description="Polar residues" evidence="16">
    <location>
        <begin position="723"/>
        <end position="739"/>
    </location>
</feature>
<evidence type="ECO:0000256" key="11">
    <source>
        <dbReference type="ARBA" id="ARBA00022843"/>
    </source>
</evidence>
<evidence type="ECO:0000256" key="7">
    <source>
        <dbReference type="ARBA" id="ARBA00022490"/>
    </source>
</evidence>
<reference evidence="18 19" key="1">
    <citation type="submission" date="2015-06" db="EMBL/GenBank/DDBJ databases">
        <title>Draft genome of the ant-associated black yeast Phialophora attae CBS 131958.</title>
        <authorList>
            <person name="Moreno L.F."/>
            <person name="Stielow B.J."/>
            <person name="de Hoog S."/>
            <person name="Vicente V.A."/>
            <person name="Weiss V.A."/>
            <person name="de Vries M."/>
            <person name="Cruz L.M."/>
            <person name="Souza E.M."/>
        </authorList>
    </citation>
    <scope>NUCLEOTIDE SEQUENCE [LARGE SCALE GENOMIC DNA]</scope>
    <source>
        <strain evidence="18 19">CBS 131958</strain>
    </source>
</reference>
<evidence type="ECO:0000256" key="5">
    <source>
        <dbReference type="ARBA" id="ARBA00020536"/>
    </source>
</evidence>
<feature type="compositionally biased region" description="Low complexity" evidence="16">
    <location>
        <begin position="792"/>
        <end position="807"/>
    </location>
</feature>
<evidence type="ECO:0000256" key="3">
    <source>
        <dbReference type="ARBA" id="ARBA00004574"/>
    </source>
</evidence>
<name>A0A0N1P0Y8_9EURO</name>
<organism evidence="18 19">
    <name type="scientific">Cyphellophora attinorum</name>
    <dbReference type="NCBI Taxonomy" id="1664694"/>
    <lineage>
        <taxon>Eukaryota</taxon>
        <taxon>Fungi</taxon>
        <taxon>Dikarya</taxon>
        <taxon>Ascomycota</taxon>
        <taxon>Pezizomycotina</taxon>
        <taxon>Eurotiomycetes</taxon>
        <taxon>Chaetothyriomycetidae</taxon>
        <taxon>Chaetothyriales</taxon>
        <taxon>Cyphellophoraceae</taxon>
        <taxon>Cyphellophora</taxon>
    </lineage>
</organism>
<keyword evidence="19" id="KW-1185">Reference proteome</keyword>
<evidence type="ECO:0000259" key="17">
    <source>
        <dbReference type="Pfam" id="PF02845"/>
    </source>
</evidence>
<dbReference type="Pfam" id="PF02845">
    <property type="entry name" value="CUE"/>
    <property type="match status" value="1"/>
</dbReference>
<keyword evidence="7" id="KW-0963">Cytoplasm</keyword>
<dbReference type="RefSeq" id="XP_018002786.1">
    <property type="nucleotide sequence ID" value="XM_018141905.1"/>
</dbReference>
<feature type="compositionally biased region" description="Gly residues" evidence="16">
    <location>
        <begin position="708"/>
        <end position="719"/>
    </location>
</feature>
<feature type="compositionally biased region" description="Acidic residues" evidence="16">
    <location>
        <begin position="394"/>
        <end position="404"/>
    </location>
</feature>
<keyword evidence="11" id="KW-0832">Ubl conjugation</keyword>
<keyword evidence="13" id="KW-0238">DNA-binding</keyword>
<feature type="compositionally biased region" description="Polar residues" evidence="16">
    <location>
        <begin position="571"/>
        <end position="590"/>
    </location>
</feature>
<evidence type="ECO:0000313" key="18">
    <source>
        <dbReference type="EMBL" id="KPI42823.1"/>
    </source>
</evidence>
<dbReference type="PANTHER" id="PTHR16308">
    <property type="entry name" value="UBIQUITIN ASSOCIATED PROTEIN 2-LIKE/LINGERER"/>
    <property type="match status" value="1"/>
</dbReference>
<feature type="compositionally biased region" description="Low complexity" evidence="16">
    <location>
        <begin position="312"/>
        <end position="339"/>
    </location>
</feature>
<keyword evidence="10" id="KW-0833">Ubl conjugation pathway</keyword>
<dbReference type="GO" id="GO:0043130">
    <property type="term" value="F:ubiquitin binding"/>
    <property type="evidence" value="ECO:0007669"/>
    <property type="project" value="InterPro"/>
</dbReference>
<evidence type="ECO:0000256" key="9">
    <source>
        <dbReference type="ARBA" id="ARBA00022763"/>
    </source>
</evidence>
<dbReference type="EMBL" id="LFJN01000006">
    <property type="protein sequence ID" value="KPI42823.1"/>
    <property type="molecule type" value="Genomic_DNA"/>
</dbReference>
<dbReference type="GeneID" id="28733785"/>
<feature type="compositionally biased region" description="Gly residues" evidence="16">
    <location>
        <begin position="814"/>
        <end position="830"/>
    </location>
</feature>
<comment type="similarity">
    <text evidence="4">Belongs to the DEF1 family.</text>
</comment>
<evidence type="ECO:0000256" key="6">
    <source>
        <dbReference type="ARBA" id="ARBA00022454"/>
    </source>
</evidence>
<keyword evidence="9" id="KW-0227">DNA damage</keyword>
<feature type="compositionally biased region" description="Low complexity" evidence="16">
    <location>
        <begin position="591"/>
        <end position="631"/>
    </location>
</feature>
<evidence type="ECO:0000256" key="14">
    <source>
        <dbReference type="ARBA" id="ARBA00023204"/>
    </source>
</evidence>
<evidence type="ECO:0000256" key="12">
    <source>
        <dbReference type="ARBA" id="ARBA00022895"/>
    </source>
</evidence>
<gene>
    <name evidence="18" type="ORF">AB675_1974</name>
</gene>
<sequence length="861" mass="90396">MSEVAPARTGGSRGRGGSRGGRGGYRGGRTSSRTQKDDQENLPVSLEDQGEVGELKRKFGDKIPFLREICPGWSDEDLVFALEETKGDVEAAVDRISSGTISQWGEVKKKQPKAKDAAVSGDGSSSRGRGRGGLETRGRGRGTERGGRGGRGARTASQANGTKQVTKSDDWEVVPPTSEIQAEAAGAWDKPTNGDTATHTESAAPVEEKKSAAPASSAKAGGWASLFAKPPPAPKPVPTAQPESLPAPTIAAPVEDHAQELPPPIEPQVVEDSPSELPSAPHSEGPNDLPPSNDELTENNLEQLPDVSHPPASQTVASTTASTQNPLDQAASAAKAPVRPASGYAATALKATAAGRSASFMRKVKEQQEAVVMPGHHAVEKTAVQFGKMGLNGDGDDFDEDREEPETRTPLPDDSPVAPRASLPPGLPEAQQQQQQAAPAEIQAPTEPQAQRQAPGLPPAPQQAHQSTQQAASGFGDPYRYGQGAKTYDPFGQPASQQAPPAAQEPFASQVPGQQQTAGQQNMSGYYDREAYAQYYGYGQHHDGQRAASGFGGTSAQDIQSQYATAGPQRGYSQHEGQNSGSNTPAPTGPSQQSQASQQQQHMGAGQHQGYPYGYPSSYGQQYPQYSQQQYMNQMSHQHRYGANRPMFDDARRQGGQQQQQQEDYYGNQYAYGKNQHYGGGQYNSSMYGQPQQQYSYDHASSASNMGSYGGRGDNGYGRSGSTQPSEQQTAATSGSFSAAQDPFARGSSGFGHSQALGQHGGSHQGSEDALKASGPSPALQSGRPGSTTNASQGQQSGLGQQQSQQGFGAYPQYGGGFGNFGGQQQGGGHQASQYGGYGSSAFGNTYAGYGGSGRGWNNAH</sequence>
<feature type="compositionally biased region" description="Polar residues" evidence="16">
    <location>
        <begin position="683"/>
        <end position="706"/>
    </location>
</feature>
<dbReference type="GO" id="GO:0005737">
    <property type="term" value="C:cytoplasm"/>
    <property type="evidence" value="ECO:0007669"/>
    <property type="project" value="UniProtKB-SubCell"/>
</dbReference>
<dbReference type="GO" id="GO:0000781">
    <property type="term" value="C:chromosome, telomeric region"/>
    <property type="evidence" value="ECO:0007669"/>
    <property type="project" value="UniProtKB-SubCell"/>
</dbReference>
<evidence type="ECO:0000313" key="19">
    <source>
        <dbReference type="Proteomes" id="UP000038010"/>
    </source>
</evidence>
<evidence type="ECO:0000256" key="13">
    <source>
        <dbReference type="ARBA" id="ARBA00023125"/>
    </source>
</evidence>
<keyword evidence="8" id="KW-0597">Phosphoprotein</keyword>
<feature type="compositionally biased region" description="Gly residues" evidence="16">
    <location>
        <begin position="11"/>
        <end position="27"/>
    </location>
</feature>
<dbReference type="InterPro" id="IPR051833">
    <property type="entry name" value="TC-DDR_regulator"/>
</dbReference>
<comment type="caution">
    <text evidence="18">The sequence shown here is derived from an EMBL/GenBank/DDBJ whole genome shotgun (WGS) entry which is preliminary data.</text>
</comment>
<evidence type="ECO:0000256" key="16">
    <source>
        <dbReference type="SAM" id="MobiDB-lite"/>
    </source>
</evidence>
<dbReference type="InterPro" id="IPR041803">
    <property type="entry name" value="DEF1_CUE"/>
</dbReference>
<dbReference type="InterPro" id="IPR009060">
    <property type="entry name" value="UBA-like_sf"/>
</dbReference>
<feature type="compositionally biased region" description="Low complexity" evidence="16">
    <location>
        <begin position="462"/>
        <end position="472"/>
    </location>
</feature>
<evidence type="ECO:0000256" key="1">
    <source>
        <dbReference type="ARBA" id="ARBA00004123"/>
    </source>
</evidence>
<dbReference type="SUPFAM" id="SSF46934">
    <property type="entry name" value="UBA-like"/>
    <property type="match status" value="1"/>
</dbReference>
<accession>A0A0N1P0Y8</accession>
<feature type="compositionally biased region" description="Basic and acidic residues" evidence="16">
    <location>
        <begin position="132"/>
        <end position="147"/>
    </location>
</feature>
<feature type="region of interest" description="Disordered" evidence="16">
    <location>
        <begin position="104"/>
        <end position="339"/>
    </location>
</feature>
<feature type="region of interest" description="Disordered" evidence="16">
    <location>
        <begin position="383"/>
        <end position="525"/>
    </location>
</feature>
<feature type="region of interest" description="Disordered" evidence="16">
    <location>
        <begin position="541"/>
        <end position="838"/>
    </location>
</feature>
<dbReference type="GO" id="GO:0005634">
    <property type="term" value="C:nucleus"/>
    <property type="evidence" value="ECO:0007669"/>
    <property type="project" value="UniProtKB-SubCell"/>
</dbReference>
<keyword evidence="6" id="KW-0158">Chromosome</keyword>
<evidence type="ECO:0000256" key="15">
    <source>
        <dbReference type="ARBA" id="ARBA00023242"/>
    </source>
</evidence>
<proteinExistence type="inferred from homology"/>
<dbReference type="Proteomes" id="UP000038010">
    <property type="component" value="Unassembled WGS sequence"/>
</dbReference>
<feature type="region of interest" description="Disordered" evidence="16">
    <location>
        <begin position="1"/>
        <end position="50"/>
    </location>
</feature>
<feature type="compositionally biased region" description="Pro residues" evidence="16">
    <location>
        <begin position="229"/>
        <end position="239"/>
    </location>
</feature>
<evidence type="ECO:0000256" key="8">
    <source>
        <dbReference type="ARBA" id="ARBA00022553"/>
    </source>
</evidence>
<dbReference type="PANTHER" id="PTHR16308:SF13">
    <property type="entry name" value="PROTEIN LINGERER"/>
    <property type="match status" value="1"/>
</dbReference>
<dbReference type="InterPro" id="IPR003892">
    <property type="entry name" value="CUE"/>
</dbReference>